<dbReference type="InterPro" id="IPR036589">
    <property type="entry name" value="HCY_dom_sf"/>
</dbReference>
<dbReference type="EMBL" id="JZWV01000222">
    <property type="protein sequence ID" value="KJY35457.1"/>
    <property type="molecule type" value="Genomic_DNA"/>
</dbReference>
<evidence type="ECO:0000256" key="3">
    <source>
        <dbReference type="ARBA" id="ARBA00022679"/>
    </source>
</evidence>
<sequence>TGTMLLGSEIGAALTALEPLGIDMIGLNCATGPAEMSEHLRYLARNARIPLSCMPNAGLPVLTKQGAHYPLSAVELADAQETFVREYGLSLVGGCCGTTPEHLRQIVERVRGAGVVARTPDPEPGAASLYQTVPF</sequence>
<dbReference type="PANTHER" id="PTHR45833">
    <property type="entry name" value="METHIONINE SYNTHASE"/>
    <property type="match status" value="1"/>
</dbReference>
<feature type="domain" description="Hcy-binding" evidence="8">
    <location>
        <begin position="1"/>
        <end position="110"/>
    </location>
</feature>
<dbReference type="PROSITE" id="PS50970">
    <property type="entry name" value="HCY"/>
    <property type="match status" value="1"/>
</dbReference>
<evidence type="ECO:0000256" key="4">
    <source>
        <dbReference type="ARBA" id="ARBA00022691"/>
    </source>
</evidence>
<dbReference type="Proteomes" id="UP000033551">
    <property type="component" value="Unassembled WGS sequence"/>
</dbReference>
<evidence type="ECO:0000313" key="9">
    <source>
        <dbReference type="EMBL" id="KJY35457.1"/>
    </source>
</evidence>
<protein>
    <recommendedName>
        <fullName evidence="8">Hcy-binding domain-containing protein</fullName>
    </recommendedName>
</protein>
<feature type="non-terminal residue" evidence="9">
    <location>
        <position position="1"/>
    </location>
</feature>
<evidence type="ECO:0000256" key="6">
    <source>
        <dbReference type="ARBA" id="ARBA00023285"/>
    </source>
</evidence>
<dbReference type="GO" id="GO:0046653">
    <property type="term" value="P:tetrahydrofolate metabolic process"/>
    <property type="evidence" value="ECO:0007669"/>
    <property type="project" value="TreeGrafter"/>
</dbReference>
<dbReference type="SUPFAM" id="SSF82282">
    <property type="entry name" value="Homocysteine S-methyltransferase"/>
    <property type="match status" value="1"/>
</dbReference>
<comment type="caution">
    <text evidence="9">The sequence shown here is derived from an EMBL/GenBank/DDBJ whole genome shotgun (WGS) entry which is preliminary data.</text>
</comment>
<dbReference type="AlphaFoldDB" id="A0A0F4JM90"/>
<dbReference type="PANTHER" id="PTHR45833:SF1">
    <property type="entry name" value="METHIONINE SYNTHASE"/>
    <property type="match status" value="1"/>
</dbReference>
<evidence type="ECO:0000256" key="1">
    <source>
        <dbReference type="ARBA" id="ARBA00010398"/>
    </source>
</evidence>
<evidence type="ECO:0000256" key="7">
    <source>
        <dbReference type="PROSITE-ProRule" id="PRU00333"/>
    </source>
</evidence>
<dbReference type="InterPro" id="IPR003726">
    <property type="entry name" value="HCY_dom"/>
</dbReference>
<dbReference type="GO" id="GO:0050667">
    <property type="term" value="P:homocysteine metabolic process"/>
    <property type="evidence" value="ECO:0007669"/>
    <property type="project" value="TreeGrafter"/>
</dbReference>
<organism evidence="9 10">
    <name type="scientific">Streptomyces katrae</name>
    <dbReference type="NCBI Taxonomy" id="68223"/>
    <lineage>
        <taxon>Bacteria</taxon>
        <taxon>Bacillati</taxon>
        <taxon>Actinomycetota</taxon>
        <taxon>Actinomycetes</taxon>
        <taxon>Kitasatosporales</taxon>
        <taxon>Streptomycetaceae</taxon>
        <taxon>Streptomyces</taxon>
    </lineage>
</organism>
<feature type="binding site" evidence="7">
    <location>
        <position position="29"/>
    </location>
    <ligand>
        <name>Zn(2+)</name>
        <dbReference type="ChEBI" id="CHEBI:29105"/>
    </ligand>
</feature>
<dbReference type="GO" id="GO:0046872">
    <property type="term" value="F:metal ion binding"/>
    <property type="evidence" value="ECO:0007669"/>
    <property type="project" value="UniProtKB-KW"/>
</dbReference>
<keyword evidence="7" id="KW-0862">Zinc</keyword>
<dbReference type="PATRIC" id="fig|68223.7.peg.5638"/>
<keyword evidence="3 7" id="KW-0808">Transferase</keyword>
<keyword evidence="2 7" id="KW-0489">Methyltransferase</keyword>
<reference evidence="9 10" key="1">
    <citation type="submission" date="2015-02" db="EMBL/GenBank/DDBJ databases">
        <authorList>
            <person name="Ju K.-S."/>
            <person name="Doroghazi J.R."/>
            <person name="Metcalf W."/>
        </authorList>
    </citation>
    <scope>NUCLEOTIDE SEQUENCE [LARGE SCALE GENOMIC DNA]</scope>
    <source>
        <strain evidence="9 10">NRRL ISP-5550</strain>
    </source>
</reference>
<dbReference type="GO" id="GO:0008705">
    <property type="term" value="F:methionine synthase activity"/>
    <property type="evidence" value="ECO:0007669"/>
    <property type="project" value="TreeGrafter"/>
</dbReference>
<feature type="binding site" evidence="7">
    <location>
        <position position="96"/>
    </location>
    <ligand>
        <name>Zn(2+)</name>
        <dbReference type="ChEBI" id="CHEBI:29105"/>
    </ligand>
</feature>
<feature type="non-terminal residue" evidence="9">
    <location>
        <position position="135"/>
    </location>
</feature>
<dbReference type="Gene3D" id="3.20.20.330">
    <property type="entry name" value="Homocysteine-binding-like domain"/>
    <property type="match status" value="1"/>
</dbReference>
<evidence type="ECO:0000313" key="10">
    <source>
        <dbReference type="Proteomes" id="UP000033551"/>
    </source>
</evidence>
<dbReference type="GO" id="GO:0032259">
    <property type="term" value="P:methylation"/>
    <property type="evidence" value="ECO:0007669"/>
    <property type="project" value="UniProtKB-KW"/>
</dbReference>
<feature type="binding site" evidence="7">
    <location>
        <position position="95"/>
    </location>
    <ligand>
        <name>Zn(2+)</name>
        <dbReference type="ChEBI" id="CHEBI:29105"/>
    </ligand>
</feature>
<evidence type="ECO:0000259" key="8">
    <source>
        <dbReference type="PROSITE" id="PS50970"/>
    </source>
</evidence>
<name>A0A0F4JM90_9ACTN</name>
<accession>A0A0F4JM90</accession>
<keyword evidence="10" id="KW-1185">Reference proteome</keyword>
<comment type="similarity">
    <text evidence="1">Belongs to the vitamin-B12 dependent methionine synthase family.</text>
</comment>
<dbReference type="GO" id="GO:0005829">
    <property type="term" value="C:cytosol"/>
    <property type="evidence" value="ECO:0007669"/>
    <property type="project" value="TreeGrafter"/>
</dbReference>
<comment type="cofactor">
    <cofactor evidence="7">
        <name>Zn(2+)</name>
        <dbReference type="ChEBI" id="CHEBI:29105"/>
    </cofactor>
</comment>
<keyword evidence="5 7" id="KW-0479">Metal-binding</keyword>
<evidence type="ECO:0000256" key="5">
    <source>
        <dbReference type="ARBA" id="ARBA00022723"/>
    </source>
</evidence>
<dbReference type="Pfam" id="PF02574">
    <property type="entry name" value="S-methyl_trans"/>
    <property type="match status" value="1"/>
</dbReference>
<gene>
    <name evidence="9" type="ORF">VR44_10190</name>
</gene>
<evidence type="ECO:0000256" key="2">
    <source>
        <dbReference type="ARBA" id="ARBA00022603"/>
    </source>
</evidence>
<dbReference type="InterPro" id="IPR050554">
    <property type="entry name" value="Met_Synthase/Corrinoid"/>
</dbReference>
<keyword evidence="6" id="KW-0170">Cobalt</keyword>
<proteinExistence type="inferred from homology"/>
<keyword evidence="4" id="KW-0949">S-adenosyl-L-methionine</keyword>
<dbReference type="RefSeq" id="WP_045947097.1">
    <property type="nucleotide sequence ID" value="NZ_JZWV01000222.1"/>
</dbReference>